<feature type="transmembrane region" description="Helical" evidence="1">
    <location>
        <begin position="186"/>
        <end position="204"/>
    </location>
</feature>
<dbReference type="RefSeq" id="WP_091472424.1">
    <property type="nucleotide sequence ID" value="NZ_FNFX01000005.1"/>
</dbReference>
<evidence type="ECO:0000313" key="2">
    <source>
        <dbReference type="EMBL" id="SDK79043.1"/>
    </source>
</evidence>
<evidence type="ECO:0000256" key="1">
    <source>
        <dbReference type="SAM" id="Phobius"/>
    </source>
</evidence>
<dbReference type="AlphaFoldDB" id="A0A1G9ESJ4"/>
<gene>
    <name evidence="2" type="ORF">SAMN05192566_2429</name>
</gene>
<dbReference type="EMBL" id="FNFX01000005">
    <property type="protein sequence ID" value="SDK79043.1"/>
    <property type="molecule type" value="Genomic_DNA"/>
</dbReference>
<feature type="transmembrane region" description="Helical" evidence="1">
    <location>
        <begin position="39"/>
        <end position="57"/>
    </location>
</feature>
<keyword evidence="1" id="KW-0472">Membrane</keyword>
<feature type="transmembrane region" description="Helical" evidence="1">
    <location>
        <begin position="210"/>
        <end position="233"/>
    </location>
</feature>
<organism evidence="2 3">
    <name type="scientific">Methylophilus rhizosphaerae</name>
    <dbReference type="NCBI Taxonomy" id="492660"/>
    <lineage>
        <taxon>Bacteria</taxon>
        <taxon>Pseudomonadati</taxon>
        <taxon>Pseudomonadota</taxon>
        <taxon>Betaproteobacteria</taxon>
        <taxon>Nitrosomonadales</taxon>
        <taxon>Methylophilaceae</taxon>
        <taxon>Methylophilus</taxon>
    </lineage>
</organism>
<proteinExistence type="predicted"/>
<sequence length="285" mass="30630">MSMNMGAAVNSRASQPYAAETCVPDAYHFSKSQSTGTRFVMMVTALVSGVFAGKLMHGSMPMETALTSLFVLLAFVGGLLSTWSPCGYSSLSLLRPAGRYSFGSVMRWAPTFFTHAVGYAIGAVILGSMLGFTGWLLFSEAPAQYAIAGLAILALAYGAHQFGFLRMPYPQRRAQVPHDARFRFRSSVIGLLYGFSLGMNYLTYVQTPMLYIVTGVALFSGGVKAAIAAIAIFNIGRCLPVAVNFLPVKDQSVQAWLARWQESAVEIDGFLLLAIGSAALMLLVL</sequence>
<dbReference type="Proteomes" id="UP000198629">
    <property type="component" value="Unassembled WGS sequence"/>
</dbReference>
<keyword evidence="1" id="KW-1133">Transmembrane helix</keyword>
<feature type="transmembrane region" description="Helical" evidence="1">
    <location>
        <begin position="144"/>
        <end position="165"/>
    </location>
</feature>
<evidence type="ECO:0000313" key="3">
    <source>
        <dbReference type="Proteomes" id="UP000198629"/>
    </source>
</evidence>
<feature type="transmembrane region" description="Helical" evidence="1">
    <location>
        <begin position="69"/>
        <end position="91"/>
    </location>
</feature>
<protein>
    <submittedName>
        <fullName evidence="2">Cytochrome c biogenesis protein CcdA</fullName>
    </submittedName>
</protein>
<reference evidence="3" key="1">
    <citation type="submission" date="2016-10" db="EMBL/GenBank/DDBJ databases">
        <authorList>
            <person name="Varghese N."/>
            <person name="Submissions S."/>
        </authorList>
    </citation>
    <scope>NUCLEOTIDE SEQUENCE [LARGE SCALE GENOMIC DNA]</scope>
    <source>
        <strain evidence="3">CBMB127</strain>
    </source>
</reference>
<name>A0A1G9ESJ4_9PROT</name>
<keyword evidence="3" id="KW-1185">Reference proteome</keyword>
<dbReference type="OrthoDB" id="8533241at2"/>
<dbReference type="STRING" id="492660.SAMN05192566_2429"/>
<feature type="transmembrane region" description="Helical" evidence="1">
    <location>
        <begin position="112"/>
        <end position="138"/>
    </location>
</feature>
<accession>A0A1G9ESJ4</accession>
<keyword evidence="1" id="KW-0812">Transmembrane</keyword>